<evidence type="ECO:0000313" key="3">
    <source>
        <dbReference type="Proteomes" id="UP000095087"/>
    </source>
</evidence>
<reference evidence="2 3" key="1">
    <citation type="submission" date="2016-07" db="EMBL/GenBank/DDBJ databases">
        <title>Draft genome sequence of Methyloligella halotolerans C2T (VKM B-2706T=CCUG 61687T=DSM 25045T), a halotolerant polyhydroxybutyrate accumulating methylotroph.</title>
        <authorList>
            <person name="Vasilenko O.V."/>
            <person name="Doronina N.V."/>
            <person name="Poroshina M.N."/>
            <person name="Tarlachkov S.V."/>
            <person name="Trotsenko Y.A."/>
        </authorList>
    </citation>
    <scope>NUCLEOTIDE SEQUENCE [LARGE SCALE GENOMIC DNA]</scope>
    <source>
        <strain evidence="2 3">VKM B-2706</strain>
    </source>
</reference>
<protein>
    <submittedName>
        <fullName evidence="2">Uncharacterized protein</fullName>
    </submittedName>
</protein>
<sequence length="80" mass="8764">MSSNRSHDEFGPEPASGPITETGTAGGGSSIWPMIAALDYMLVEMRGLSPMSAHFMRMARQNLLDEHFARKACKNRKPAL</sequence>
<accession>A0A1E2S0E7</accession>
<proteinExistence type="predicted"/>
<feature type="region of interest" description="Disordered" evidence="1">
    <location>
        <begin position="1"/>
        <end position="28"/>
    </location>
</feature>
<dbReference type="Proteomes" id="UP000095087">
    <property type="component" value="Unassembled WGS sequence"/>
</dbReference>
<gene>
    <name evidence="2" type="ORF">A7A08_01037</name>
</gene>
<dbReference type="EMBL" id="MASI01000002">
    <property type="protein sequence ID" value="ODA67870.1"/>
    <property type="molecule type" value="Genomic_DNA"/>
</dbReference>
<organism evidence="2 3">
    <name type="scientific">Methyloligella halotolerans</name>
    <dbReference type="NCBI Taxonomy" id="1177755"/>
    <lineage>
        <taxon>Bacteria</taxon>
        <taxon>Pseudomonadati</taxon>
        <taxon>Pseudomonadota</taxon>
        <taxon>Alphaproteobacteria</taxon>
        <taxon>Hyphomicrobiales</taxon>
        <taxon>Hyphomicrobiaceae</taxon>
        <taxon>Methyloligella</taxon>
    </lineage>
</organism>
<evidence type="ECO:0000256" key="1">
    <source>
        <dbReference type="SAM" id="MobiDB-lite"/>
    </source>
</evidence>
<dbReference type="STRING" id="1177755.A7A08_01037"/>
<keyword evidence="3" id="KW-1185">Reference proteome</keyword>
<feature type="compositionally biased region" description="Basic and acidic residues" evidence="1">
    <location>
        <begin position="1"/>
        <end position="10"/>
    </location>
</feature>
<evidence type="ECO:0000313" key="2">
    <source>
        <dbReference type="EMBL" id="ODA67870.1"/>
    </source>
</evidence>
<name>A0A1E2S0E7_9HYPH</name>
<comment type="caution">
    <text evidence="2">The sequence shown here is derived from an EMBL/GenBank/DDBJ whole genome shotgun (WGS) entry which is preliminary data.</text>
</comment>
<dbReference type="AlphaFoldDB" id="A0A1E2S0E7"/>